<evidence type="ECO:0000313" key="5">
    <source>
        <dbReference type="Proteomes" id="UP001500957"/>
    </source>
</evidence>
<reference evidence="4 5" key="1">
    <citation type="journal article" date="2019" name="Int. J. Syst. Evol. Microbiol.">
        <title>The Global Catalogue of Microorganisms (GCM) 10K type strain sequencing project: providing services to taxonomists for standard genome sequencing and annotation.</title>
        <authorList>
            <consortium name="The Broad Institute Genomics Platform"/>
            <consortium name="The Broad Institute Genome Sequencing Center for Infectious Disease"/>
            <person name="Wu L."/>
            <person name="Ma J."/>
        </authorList>
    </citation>
    <scope>NUCLEOTIDE SEQUENCE [LARGE SCALE GENOMIC DNA]</scope>
    <source>
        <strain evidence="4 5">JCM 10671</strain>
    </source>
</reference>
<keyword evidence="1" id="KW-0175">Coiled coil</keyword>
<evidence type="ECO:0000259" key="2">
    <source>
        <dbReference type="Pfam" id="PF00391"/>
    </source>
</evidence>
<accession>A0ABN1GQL5</accession>
<protein>
    <submittedName>
        <fullName evidence="4">Sugar epimerase family protein</fullName>
    </submittedName>
</protein>
<dbReference type="InterPro" id="IPR051549">
    <property type="entry name" value="PEP_Utilizing_Enz"/>
</dbReference>
<dbReference type="RefSeq" id="WP_344603878.1">
    <property type="nucleotide sequence ID" value="NZ_BAAAHE010000014.1"/>
</dbReference>
<feature type="domain" description="NAD-dependent epimerase/dehydratase" evidence="3">
    <location>
        <begin position="3"/>
        <end position="221"/>
    </location>
</feature>
<organism evidence="4 5">
    <name type="scientific">Sporichthya brevicatena</name>
    <dbReference type="NCBI Taxonomy" id="171442"/>
    <lineage>
        <taxon>Bacteria</taxon>
        <taxon>Bacillati</taxon>
        <taxon>Actinomycetota</taxon>
        <taxon>Actinomycetes</taxon>
        <taxon>Sporichthyales</taxon>
        <taxon>Sporichthyaceae</taxon>
        <taxon>Sporichthya</taxon>
    </lineage>
</organism>
<comment type="caution">
    <text evidence="4">The sequence shown here is derived from an EMBL/GenBank/DDBJ whole genome shotgun (WGS) entry which is preliminary data.</text>
</comment>
<dbReference type="InterPro" id="IPR036291">
    <property type="entry name" value="NAD(P)-bd_dom_sf"/>
</dbReference>
<evidence type="ECO:0000313" key="4">
    <source>
        <dbReference type="EMBL" id="GAA0616631.1"/>
    </source>
</evidence>
<gene>
    <name evidence="4" type="ORF">GCM10009547_18400</name>
</gene>
<feature type="coiled-coil region" evidence="1">
    <location>
        <begin position="488"/>
        <end position="515"/>
    </location>
</feature>
<dbReference type="SUPFAM" id="SSF51735">
    <property type="entry name" value="NAD(P)-binding Rossmann-fold domains"/>
    <property type="match status" value="1"/>
</dbReference>
<dbReference type="PANTHER" id="PTHR43615">
    <property type="entry name" value="PHOSPHOENOLPYRUVATE SYNTHASE-RELATED"/>
    <property type="match status" value="1"/>
</dbReference>
<dbReference type="InterPro" id="IPR036637">
    <property type="entry name" value="Phosphohistidine_dom_sf"/>
</dbReference>
<dbReference type="Pfam" id="PF01370">
    <property type="entry name" value="Epimerase"/>
    <property type="match status" value="1"/>
</dbReference>
<dbReference type="SUPFAM" id="SSF52009">
    <property type="entry name" value="Phosphohistidine domain"/>
    <property type="match status" value="1"/>
</dbReference>
<dbReference type="PANTHER" id="PTHR43615:SF1">
    <property type="entry name" value="PPDK_N DOMAIN-CONTAINING PROTEIN"/>
    <property type="match status" value="1"/>
</dbReference>
<dbReference type="InterPro" id="IPR001509">
    <property type="entry name" value="Epimerase_deHydtase"/>
</dbReference>
<dbReference type="EMBL" id="BAAAHE010000014">
    <property type="protein sequence ID" value="GAA0616631.1"/>
    <property type="molecule type" value="Genomic_DNA"/>
</dbReference>
<evidence type="ECO:0000256" key="1">
    <source>
        <dbReference type="SAM" id="Coils"/>
    </source>
</evidence>
<dbReference type="InterPro" id="IPR008279">
    <property type="entry name" value="PEP-util_enz_mobile_dom"/>
</dbReference>
<sequence length="885" mass="92992">MRILITGVSGLVGLATARRLVGAGHDVLGVSRSAPLELPRGARHRSLDVRDAAGLREAAAGVDAILHCAFMLDDRAGADAMTAVNLTGTANVLAAAEATGARRVVFLSSSTVYGGHPERYRRTLREADGPHPHPDHPYAHQKIRCEQLLAEATERGLETLAVRSGVILGRGTDNRLQEALAAPAQVAPPDALPWQLIHHDDLARFLVGALEPGAPTGVVNVVAPDGVPLRDLAAALGRPAVPVPTSVLRKATKLPGVRIAAGELEFAFGMPQLDTTRLTEEFGFTPAWSSAETAEDTRLAVMGRSTFRGRVRSLPGRTGYDHQVVPGSVGPADGAPLAWAADNATRGQFDTPVDPRFPVYSQTNLSEALPGPCTPLTIDVQGRGLRGTTTAVARLLGLPEPLRTEACARLQAVHGHCFYINASGTWQLAAQMPGTSPDALADQWVGRHVAELPGAKAAIPGTWKAPAVGTLQRVRSVAGAGVGMLALAASVKRDVAELRRQVARLTALADRADDLPPQRLALGALLATDVLAWAWTVQGQLNLVSGAVLDRAGSADGPAHAELPSAATLRGVTDLARTAARTSGLIEVLTDAAPGRAERVQQQFPAFWAEVTRALQAFGHRGPGEAELASRRFGDDVDRLLATVGRAARSVSAAAPHTAPGRRSPLRRYADHLLHLREDNRDLTVRVMSALRRLALAQGARMTAAGRLADPEDVFYLLRDELADPPADAIERVRARRAERERLAALGMPAVFAGTWAARPGTIPLEAGESLSGIGIGGGKVRGRVRVVGPDTVEEFEPDEVLVAHVTDIGYTALFGYAAAVVTDLGGLMSHAALVAREYGVPCVVDTQEASDRLVTGALVEVDADAGTVTVLESATASDGTEVSA</sequence>
<dbReference type="Proteomes" id="UP001500957">
    <property type="component" value="Unassembled WGS sequence"/>
</dbReference>
<dbReference type="Gene3D" id="3.40.50.720">
    <property type="entry name" value="NAD(P)-binding Rossmann-like Domain"/>
    <property type="match status" value="1"/>
</dbReference>
<proteinExistence type="predicted"/>
<evidence type="ECO:0000259" key="3">
    <source>
        <dbReference type="Pfam" id="PF01370"/>
    </source>
</evidence>
<name>A0ABN1GQL5_9ACTN</name>
<dbReference type="Gene3D" id="3.50.30.10">
    <property type="entry name" value="Phosphohistidine domain"/>
    <property type="match status" value="1"/>
</dbReference>
<dbReference type="Pfam" id="PF00391">
    <property type="entry name" value="PEP-utilizers"/>
    <property type="match status" value="1"/>
</dbReference>
<feature type="domain" description="PEP-utilising enzyme mobile" evidence="2">
    <location>
        <begin position="796"/>
        <end position="867"/>
    </location>
</feature>
<keyword evidence="5" id="KW-1185">Reference proteome</keyword>